<evidence type="ECO:0000256" key="10">
    <source>
        <dbReference type="ARBA" id="ARBA00022723"/>
    </source>
</evidence>
<comment type="cofactor">
    <cofactor evidence="3">
        <name>Mg(2+)</name>
        <dbReference type="ChEBI" id="CHEBI:18420"/>
    </cofactor>
</comment>
<keyword evidence="13" id="KW-0464">Manganese</keyword>
<dbReference type="InterPro" id="IPR012337">
    <property type="entry name" value="RNaseH-like_sf"/>
</dbReference>
<evidence type="ECO:0000256" key="11">
    <source>
        <dbReference type="ARBA" id="ARBA00022759"/>
    </source>
</evidence>
<dbReference type="PROSITE" id="PS51975">
    <property type="entry name" value="RNASE_H_2"/>
    <property type="match status" value="1"/>
</dbReference>
<dbReference type="Pfam" id="PF01351">
    <property type="entry name" value="RNase_HII"/>
    <property type="match status" value="1"/>
</dbReference>
<keyword evidence="11" id="KW-0255">Endonuclease</keyword>
<dbReference type="InterPro" id="IPR001352">
    <property type="entry name" value="RNase_HII/HIII"/>
</dbReference>
<evidence type="ECO:0000256" key="5">
    <source>
        <dbReference type="ARBA" id="ARBA00007383"/>
    </source>
</evidence>
<dbReference type="InterPro" id="IPR022898">
    <property type="entry name" value="RNase_HII"/>
</dbReference>
<evidence type="ECO:0000256" key="4">
    <source>
        <dbReference type="ARBA" id="ARBA00004496"/>
    </source>
</evidence>
<evidence type="ECO:0000256" key="9">
    <source>
        <dbReference type="ARBA" id="ARBA00022722"/>
    </source>
</evidence>
<comment type="cofactor">
    <cofactor evidence="2">
        <name>Mn(2+)</name>
        <dbReference type="ChEBI" id="CHEBI:29035"/>
    </cofactor>
</comment>
<dbReference type="Gene3D" id="3.30.420.10">
    <property type="entry name" value="Ribonuclease H-like superfamily/Ribonuclease H"/>
    <property type="match status" value="1"/>
</dbReference>
<dbReference type="AlphaFoldDB" id="A0A3B0SUM9"/>
<comment type="similarity">
    <text evidence="5">Belongs to the RNase HII family.</text>
</comment>
<dbReference type="InterPro" id="IPR036397">
    <property type="entry name" value="RNaseH_sf"/>
</dbReference>
<dbReference type="CDD" id="cd07182">
    <property type="entry name" value="RNase_HII_bacteria_HII_like"/>
    <property type="match status" value="1"/>
</dbReference>
<evidence type="ECO:0000256" key="8">
    <source>
        <dbReference type="ARBA" id="ARBA00022490"/>
    </source>
</evidence>
<dbReference type="GO" id="GO:0043137">
    <property type="term" value="P:DNA replication, removal of RNA primer"/>
    <property type="evidence" value="ECO:0007669"/>
    <property type="project" value="TreeGrafter"/>
</dbReference>
<evidence type="ECO:0000256" key="12">
    <source>
        <dbReference type="ARBA" id="ARBA00022801"/>
    </source>
</evidence>
<comment type="subcellular location">
    <subcellularLocation>
        <location evidence="4">Cytoplasm</location>
    </subcellularLocation>
</comment>
<evidence type="ECO:0000313" key="15">
    <source>
        <dbReference type="EMBL" id="VAW04787.1"/>
    </source>
</evidence>
<dbReference type="InterPro" id="IPR024567">
    <property type="entry name" value="RNase_HII/HIII_dom"/>
</dbReference>
<proteinExistence type="inferred from homology"/>
<feature type="domain" description="RNase H type-2" evidence="14">
    <location>
        <begin position="1"/>
        <end position="171"/>
    </location>
</feature>
<sequence>MAAAVILDPDNIPQGMNDSKKLTRKRREALYPLIMEVAHIGVGTATVEEIDQHNILQATLFAMQRAVADLPVRADHALIDGNRLPKLICPASTVIKGDNISLSIAAASIIAKVERDFLMDKLGRIYPEYGWDRNAGYGTRQHSEALSLVGPSRFHRKSFAPIGKLISQGITIRD</sequence>
<dbReference type="EC" id="3.1.26.4" evidence="6"/>
<protein>
    <recommendedName>
        <fullName evidence="7">Ribonuclease HII</fullName>
        <ecNumber evidence="6">3.1.26.4</ecNumber>
    </recommendedName>
</protein>
<evidence type="ECO:0000256" key="13">
    <source>
        <dbReference type="ARBA" id="ARBA00023211"/>
    </source>
</evidence>
<gene>
    <name evidence="15" type="ORF">MNBD_ALPHA01-1756</name>
</gene>
<dbReference type="GO" id="GO:0003723">
    <property type="term" value="F:RNA binding"/>
    <property type="evidence" value="ECO:0007669"/>
    <property type="project" value="InterPro"/>
</dbReference>
<comment type="catalytic activity">
    <reaction evidence="1">
        <text>Endonucleolytic cleavage to 5'-phosphomonoester.</text>
        <dbReference type="EC" id="3.1.26.4"/>
    </reaction>
</comment>
<dbReference type="PANTHER" id="PTHR10954">
    <property type="entry name" value="RIBONUCLEASE H2 SUBUNIT A"/>
    <property type="match status" value="1"/>
</dbReference>
<evidence type="ECO:0000256" key="6">
    <source>
        <dbReference type="ARBA" id="ARBA00012180"/>
    </source>
</evidence>
<keyword evidence="10" id="KW-0479">Metal-binding</keyword>
<dbReference type="GO" id="GO:0032299">
    <property type="term" value="C:ribonuclease H2 complex"/>
    <property type="evidence" value="ECO:0007669"/>
    <property type="project" value="TreeGrafter"/>
</dbReference>
<dbReference type="GO" id="GO:0046872">
    <property type="term" value="F:metal ion binding"/>
    <property type="evidence" value="ECO:0007669"/>
    <property type="project" value="UniProtKB-KW"/>
</dbReference>
<evidence type="ECO:0000256" key="1">
    <source>
        <dbReference type="ARBA" id="ARBA00000077"/>
    </source>
</evidence>
<dbReference type="NCBIfam" id="NF000595">
    <property type="entry name" value="PRK00015.1-3"/>
    <property type="match status" value="1"/>
</dbReference>
<dbReference type="EMBL" id="UOEJ01000197">
    <property type="protein sequence ID" value="VAW04787.1"/>
    <property type="molecule type" value="Genomic_DNA"/>
</dbReference>
<dbReference type="GO" id="GO:0005737">
    <property type="term" value="C:cytoplasm"/>
    <property type="evidence" value="ECO:0007669"/>
    <property type="project" value="UniProtKB-SubCell"/>
</dbReference>
<dbReference type="GO" id="GO:0004523">
    <property type="term" value="F:RNA-DNA hybrid ribonuclease activity"/>
    <property type="evidence" value="ECO:0007669"/>
    <property type="project" value="UniProtKB-EC"/>
</dbReference>
<accession>A0A3B0SUM9</accession>
<keyword evidence="8" id="KW-0963">Cytoplasm</keyword>
<reference evidence="15" key="1">
    <citation type="submission" date="2018-06" db="EMBL/GenBank/DDBJ databases">
        <authorList>
            <person name="Zhirakovskaya E."/>
        </authorList>
    </citation>
    <scope>NUCLEOTIDE SEQUENCE</scope>
</reference>
<dbReference type="GO" id="GO:0006298">
    <property type="term" value="P:mismatch repair"/>
    <property type="evidence" value="ECO:0007669"/>
    <property type="project" value="TreeGrafter"/>
</dbReference>
<evidence type="ECO:0000256" key="3">
    <source>
        <dbReference type="ARBA" id="ARBA00001946"/>
    </source>
</evidence>
<organism evidence="15">
    <name type="scientific">hydrothermal vent metagenome</name>
    <dbReference type="NCBI Taxonomy" id="652676"/>
    <lineage>
        <taxon>unclassified sequences</taxon>
        <taxon>metagenomes</taxon>
        <taxon>ecological metagenomes</taxon>
    </lineage>
</organism>
<evidence type="ECO:0000259" key="14">
    <source>
        <dbReference type="PROSITE" id="PS51975"/>
    </source>
</evidence>
<evidence type="ECO:0000256" key="2">
    <source>
        <dbReference type="ARBA" id="ARBA00001936"/>
    </source>
</evidence>
<dbReference type="SUPFAM" id="SSF53098">
    <property type="entry name" value="Ribonuclease H-like"/>
    <property type="match status" value="1"/>
</dbReference>
<dbReference type="PANTHER" id="PTHR10954:SF18">
    <property type="entry name" value="RIBONUCLEASE HII"/>
    <property type="match status" value="1"/>
</dbReference>
<keyword evidence="12 15" id="KW-0378">Hydrolase</keyword>
<name>A0A3B0SUM9_9ZZZZ</name>
<evidence type="ECO:0000256" key="7">
    <source>
        <dbReference type="ARBA" id="ARBA00019179"/>
    </source>
</evidence>
<keyword evidence="9" id="KW-0540">Nuclease</keyword>